<dbReference type="Proteomes" id="UP000177912">
    <property type="component" value="Unassembled WGS sequence"/>
</dbReference>
<dbReference type="EMBL" id="MFEI01000040">
    <property type="protein sequence ID" value="OGE80127.1"/>
    <property type="molecule type" value="Genomic_DNA"/>
</dbReference>
<dbReference type="AlphaFoldDB" id="A0A1F5NR10"/>
<comment type="caution">
    <text evidence="1">The sequence shown here is derived from an EMBL/GenBank/DDBJ whole genome shotgun (WGS) entry which is preliminary data.</text>
</comment>
<accession>A0A1F5NR10</accession>
<evidence type="ECO:0000313" key="2">
    <source>
        <dbReference type="Proteomes" id="UP000177912"/>
    </source>
</evidence>
<protein>
    <submittedName>
        <fullName evidence="1">Uncharacterized protein</fullName>
    </submittedName>
</protein>
<evidence type="ECO:0000313" key="1">
    <source>
        <dbReference type="EMBL" id="OGE80127.1"/>
    </source>
</evidence>
<name>A0A1F5NR10_9BACT</name>
<reference evidence="1 2" key="1">
    <citation type="journal article" date="2016" name="Nat. Commun.">
        <title>Thousands of microbial genomes shed light on interconnected biogeochemical processes in an aquifer system.</title>
        <authorList>
            <person name="Anantharaman K."/>
            <person name="Brown C.T."/>
            <person name="Hug L.A."/>
            <person name="Sharon I."/>
            <person name="Castelle C.J."/>
            <person name="Probst A.J."/>
            <person name="Thomas B.C."/>
            <person name="Singh A."/>
            <person name="Wilkins M.J."/>
            <person name="Karaoz U."/>
            <person name="Brodie E.L."/>
            <person name="Williams K.H."/>
            <person name="Hubbard S.S."/>
            <person name="Banfield J.F."/>
        </authorList>
    </citation>
    <scope>NUCLEOTIDE SEQUENCE [LARGE SCALE GENOMIC DNA]</scope>
</reference>
<proteinExistence type="predicted"/>
<sequence length="111" mass="12742">MKPKHMEESLCSIAQKIYLVRTDSLTYKLFSGWIDDFLEECYRGSGRYTKDLGGLVNGIMSIAQVTFCTAKEKVHEEFREEVLSFLERHRERHLAGLAVFSVAVRPISGIR</sequence>
<gene>
    <name evidence="1" type="ORF">A2826_00915</name>
</gene>
<organism evidence="1 2">
    <name type="scientific">Candidatus Doudnabacteria bacterium RIFCSPHIGHO2_01_FULL_43_23</name>
    <dbReference type="NCBI Taxonomy" id="1817822"/>
    <lineage>
        <taxon>Bacteria</taxon>
        <taxon>Candidatus Doudnaibacteriota</taxon>
    </lineage>
</organism>